<dbReference type="PANTHER" id="PTHR43395">
    <property type="entry name" value="SENSOR HISTIDINE KINASE CHEA"/>
    <property type="match status" value="1"/>
</dbReference>
<dbReference type="Pfam" id="PF01627">
    <property type="entry name" value="Hpt"/>
    <property type="match status" value="1"/>
</dbReference>
<evidence type="ECO:0000256" key="3">
    <source>
        <dbReference type="ARBA" id="ARBA00021495"/>
    </source>
</evidence>
<feature type="domain" description="CheW-like" evidence="11">
    <location>
        <begin position="396"/>
        <end position="531"/>
    </location>
</feature>
<comment type="catalytic activity">
    <reaction evidence="1">
        <text>ATP + protein L-histidine = ADP + protein N-phospho-L-histidine.</text>
        <dbReference type="EC" id="2.7.13.3"/>
    </reaction>
</comment>
<evidence type="ECO:0000259" key="10">
    <source>
        <dbReference type="PROSITE" id="PS50109"/>
    </source>
</evidence>
<dbReference type="InterPro" id="IPR002545">
    <property type="entry name" value="CheW-lke_dom"/>
</dbReference>
<keyword evidence="14" id="KW-1185">Reference proteome</keyword>
<name>A0A5B8S5I5_9SPHN</name>
<gene>
    <name evidence="13" type="ORF">FRF71_11205</name>
</gene>
<dbReference type="PROSITE" id="PS50894">
    <property type="entry name" value="HPT"/>
    <property type="match status" value="1"/>
</dbReference>
<evidence type="ECO:0000256" key="9">
    <source>
        <dbReference type="PROSITE-ProRule" id="PRU00110"/>
    </source>
</evidence>
<keyword evidence="7" id="KW-0902">Two-component regulatory system</keyword>
<dbReference type="Pfam" id="PF01584">
    <property type="entry name" value="CheW"/>
    <property type="match status" value="1"/>
</dbReference>
<evidence type="ECO:0000256" key="1">
    <source>
        <dbReference type="ARBA" id="ARBA00000085"/>
    </source>
</evidence>
<dbReference type="GO" id="GO:0000155">
    <property type="term" value="F:phosphorelay sensor kinase activity"/>
    <property type="evidence" value="ECO:0007669"/>
    <property type="project" value="InterPro"/>
</dbReference>
<evidence type="ECO:0000256" key="2">
    <source>
        <dbReference type="ARBA" id="ARBA00012438"/>
    </source>
</evidence>
<reference evidence="13 14" key="1">
    <citation type="journal article" date="2013" name="J. Microbiol. Biotechnol.">
        <title>Novosphingobium ginsenosidimutans sp. nov., with the ability to convert ginsenoside.</title>
        <authorList>
            <person name="Kim J.K."/>
            <person name="He D."/>
            <person name="Liu Q.M."/>
            <person name="Park H.Y."/>
            <person name="Jung M.S."/>
            <person name="Yoon M.H."/>
            <person name="Kim S.C."/>
            <person name="Im W.T."/>
        </authorList>
    </citation>
    <scope>NUCLEOTIDE SEQUENCE [LARGE SCALE GENOMIC DNA]</scope>
    <source>
        <strain evidence="13 14">FW-6</strain>
    </source>
</reference>
<dbReference type="FunFam" id="3.30.565.10:FF:000016">
    <property type="entry name" value="Chemotaxis protein CheA, putative"/>
    <property type="match status" value="1"/>
</dbReference>
<organism evidence="13 14">
    <name type="scientific">Novosphingobium ginsenosidimutans</name>
    <dbReference type="NCBI Taxonomy" id="1176536"/>
    <lineage>
        <taxon>Bacteria</taxon>
        <taxon>Pseudomonadati</taxon>
        <taxon>Pseudomonadota</taxon>
        <taxon>Alphaproteobacteria</taxon>
        <taxon>Sphingomonadales</taxon>
        <taxon>Sphingomonadaceae</taxon>
        <taxon>Novosphingobium</taxon>
    </lineage>
</organism>
<dbReference type="Gene3D" id="1.20.120.160">
    <property type="entry name" value="HPT domain"/>
    <property type="match status" value="1"/>
</dbReference>
<feature type="domain" description="HPt" evidence="12">
    <location>
        <begin position="1"/>
        <end position="101"/>
    </location>
</feature>
<dbReference type="InterPro" id="IPR036061">
    <property type="entry name" value="CheW-like_dom_sf"/>
</dbReference>
<dbReference type="Pfam" id="PF02518">
    <property type="entry name" value="HATPase_c"/>
    <property type="match status" value="1"/>
</dbReference>
<evidence type="ECO:0000313" key="14">
    <source>
        <dbReference type="Proteomes" id="UP000321172"/>
    </source>
</evidence>
<dbReference type="InterPro" id="IPR005467">
    <property type="entry name" value="His_kinase_dom"/>
</dbReference>
<keyword evidence="4 9" id="KW-0597">Phosphoprotein</keyword>
<dbReference type="GO" id="GO:0006935">
    <property type="term" value="P:chemotaxis"/>
    <property type="evidence" value="ECO:0007669"/>
    <property type="project" value="InterPro"/>
</dbReference>
<dbReference type="InterPro" id="IPR008207">
    <property type="entry name" value="Sig_transdc_His_kin_Hpt_dom"/>
</dbReference>
<dbReference type="RefSeq" id="WP_147090732.1">
    <property type="nucleotide sequence ID" value="NZ_BAABJD010000005.1"/>
</dbReference>
<dbReference type="InterPro" id="IPR004105">
    <property type="entry name" value="CheA-like_dim"/>
</dbReference>
<dbReference type="OrthoDB" id="9803176at2"/>
<dbReference type="SMART" id="SM00260">
    <property type="entry name" value="CheW"/>
    <property type="match status" value="1"/>
</dbReference>
<dbReference type="GO" id="GO:0005737">
    <property type="term" value="C:cytoplasm"/>
    <property type="evidence" value="ECO:0007669"/>
    <property type="project" value="InterPro"/>
</dbReference>
<evidence type="ECO:0000259" key="12">
    <source>
        <dbReference type="PROSITE" id="PS50894"/>
    </source>
</evidence>
<dbReference type="InterPro" id="IPR036641">
    <property type="entry name" value="HPT_dom_sf"/>
</dbReference>
<dbReference type="SUPFAM" id="SSF47226">
    <property type="entry name" value="Histidine-containing phosphotransfer domain, HPT domain"/>
    <property type="match status" value="1"/>
</dbReference>
<evidence type="ECO:0000259" key="11">
    <source>
        <dbReference type="PROSITE" id="PS50851"/>
    </source>
</evidence>
<dbReference type="InterPro" id="IPR004358">
    <property type="entry name" value="Sig_transdc_His_kin-like_C"/>
</dbReference>
<dbReference type="PRINTS" id="PR00344">
    <property type="entry name" value="BCTRLSENSOR"/>
</dbReference>
<feature type="modified residue" description="Phosphohistidine" evidence="9">
    <location>
        <position position="44"/>
    </location>
</feature>
<sequence length="750" mass="81007">MDDLITEFIAETREMLQALERGLVAWERDPADRERLSEIFRFVHTVKGNCGFFDLPRLAALAHAAEDALGEVRAGKRAIDSSLVDAVLAVVDRIGEMIEAIAAGEDIAGGDDSDLIARFALVQPEPMAVEPVVPPVKAAPAREPFRSVRLPTSLVDRVMSGVSDMILVRNELERQLRKSDDDPALIANFGRLSSLLSEMQAAMARVRMQPISTLFDGYQRMIRDLTAELGKQVEVEIESGQVELDREMIELLRDPLLHVIRNAIDHGIETPAERQAAGKRPEGRLMLSARQTGNEIRIAILDDGRGIDAGQVAARAVERGIVTAEQAARMETAQKLMLICEPGLSTAREVTAISGRGVGMDVVRASIERIGGKLRIVSAPGEGTRFLLDVPLTLSIVPSITVEVGDQVFAVPRSYVREIVRNGHDVEAERIGGMRHVRVRGELYPCLGLGALFGIACEADPERQVLVMVTMIDGSVFALCVDDIADHCDLVIRPVAPQVIATGLYVGVAQLNDGRPALMLDLVGVSQLGGIASDKQSRIVTEPAAVEEARELAAMIVFDGFDGQRRAVPLEQVERLVEVPAGAIGRSGDAAHIVFEETIIPLHGLDRQTAAQSIDVLVLADQGRRFAYATGGAVDTSDIDLATVTTETGRRLALLDGHSIELLDLATPLDNQPTCHLPDDDAWTRTFLRPLVESAGYRIVEQSRPADLAIRIDSARSDSVVIGDQGLAVARGDVAALKAALQLASQRKAS</sequence>
<comment type="function">
    <text evidence="8">Involved in the transmission of sensory signals from the chemoreceptors to the flagellar motors. CheA is autophosphorylated; it can transfer its phosphate group to either CheB or CheY.</text>
</comment>
<keyword evidence="6" id="KW-0418">Kinase</keyword>
<dbReference type="SMART" id="SM00387">
    <property type="entry name" value="HATPase_c"/>
    <property type="match status" value="1"/>
</dbReference>
<proteinExistence type="predicted"/>
<evidence type="ECO:0000256" key="5">
    <source>
        <dbReference type="ARBA" id="ARBA00022679"/>
    </source>
</evidence>
<dbReference type="SUPFAM" id="SSF50341">
    <property type="entry name" value="CheW-like"/>
    <property type="match status" value="1"/>
</dbReference>
<evidence type="ECO:0000313" key="13">
    <source>
        <dbReference type="EMBL" id="QEA16653.1"/>
    </source>
</evidence>
<evidence type="ECO:0000256" key="7">
    <source>
        <dbReference type="ARBA" id="ARBA00023012"/>
    </source>
</evidence>
<dbReference type="KEGG" id="ngf:FRF71_11205"/>
<dbReference type="Gene3D" id="3.30.565.10">
    <property type="entry name" value="Histidine kinase-like ATPase, C-terminal domain"/>
    <property type="match status" value="1"/>
</dbReference>
<dbReference type="InterPro" id="IPR003594">
    <property type="entry name" value="HATPase_dom"/>
</dbReference>
<dbReference type="SMART" id="SM01231">
    <property type="entry name" value="H-kinase_dim"/>
    <property type="match status" value="1"/>
</dbReference>
<protein>
    <recommendedName>
        <fullName evidence="3">Chemotaxis protein CheA</fullName>
        <ecNumber evidence="2">2.7.13.3</ecNumber>
    </recommendedName>
</protein>
<dbReference type="CDD" id="cd00088">
    <property type="entry name" value="HPT"/>
    <property type="match status" value="1"/>
</dbReference>
<dbReference type="SMART" id="SM00073">
    <property type="entry name" value="HPT"/>
    <property type="match status" value="1"/>
</dbReference>
<dbReference type="EMBL" id="CP042345">
    <property type="protein sequence ID" value="QEA16653.1"/>
    <property type="molecule type" value="Genomic_DNA"/>
</dbReference>
<dbReference type="Gene3D" id="2.30.30.40">
    <property type="entry name" value="SH3 Domains"/>
    <property type="match status" value="1"/>
</dbReference>
<dbReference type="Proteomes" id="UP000321172">
    <property type="component" value="Chromosome"/>
</dbReference>
<evidence type="ECO:0000256" key="6">
    <source>
        <dbReference type="ARBA" id="ARBA00022777"/>
    </source>
</evidence>
<feature type="domain" description="Histidine kinase" evidence="10">
    <location>
        <begin position="136"/>
        <end position="394"/>
    </location>
</feature>
<dbReference type="InterPro" id="IPR036890">
    <property type="entry name" value="HATPase_C_sf"/>
</dbReference>
<dbReference type="PANTHER" id="PTHR43395:SF1">
    <property type="entry name" value="CHEMOTAXIS PROTEIN CHEA"/>
    <property type="match status" value="1"/>
</dbReference>
<evidence type="ECO:0000256" key="8">
    <source>
        <dbReference type="ARBA" id="ARBA00035100"/>
    </source>
</evidence>
<dbReference type="InterPro" id="IPR051315">
    <property type="entry name" value="Bact_Chemotaxis_CheA"/>
</dbReference>
<dbReference type="PROSITE" id="PS50109">
    <property type="entry name" value="HIS_KIN"/>
    <property type="match status" value="1"/>
</dbReference>
<dbReference type="EC" id="2.7.13.3" evidence="2"/>
<evidence type="ECO:0000256" key="4">
    <source>
        <dbReference type="ARBA" id="ARBA00022553"/>
    </source>
</evidence>
<accession>A0A5B8S5I5</accession>
<dbReference type="PROSITE" id="PS50851">
    <property type="entry name" value="CHEW"/>
    <property type="match status" value="1"/>
</dbReference>
<dbReference type="AlphaFoldDB" id="A0A5B8S5I5"/>
<keyword evidence="5" id="KW-0808">Transferase</keyword>
<dbReference type="SUPFAM" id="SSF55874">
    <property type="entry name" value="ATPase domain of HSP90 chaperone/DNA topoisomerase II/histidine kinase"/>
    <property type="match status" value="1"/>
</dbReference>